<proteinExistence type="predicted"/>
<evidence type="ECO:0000313" key="2">
    <source>
        <dbReference type="Proteomes" id="UP001732700"/>
    </source>
</evidence>
<evidence type="ECO:0000313" key="1">
    <source>
        <dbReference type="EnsemblPlants" id="AVESA.00010b.r2.4AG0631000.1.CDS"/>
    </source>
</evidence>
<protein>
    <submittedName>
        <fullName evidence="1">Uncharacterized protein</fullName>
    </submittedName>
</protein>
<keyword evidence="2" id="KW-1185">Reference proteome</keyword>
<accession>A0ACD5WK72</accession>
<organism evidence="1 2">
    <name type="scientific">Avena sativa</name>
    <name type="common">Oat</name>
    <dbReference type="NCBI Taxonomy" id="4498"/>
    <lineage>
        <taxon>Eukaryota</taxon>
        <taxon>Viridiplantae</taxon>
        <taxon>Streptophyta</taxon>
        <taxon>Embryophyta</taxon>
        <taxon>Tracheophyta</taxon>
        <taxon>Spermatophyta</taxon>
        <taxon>Magnoliopsida</taxon>
        <taxon>Liliopsida</taxon>
        <taxon>Poales</taxon>
        <taxon>Poaceae</taxon>
        <taxon>BOP clade</taxon>
        <taxon>Pooideae</taxon>
        <taxon>Poodae</taxon>
        <taxon>Poeae</taxon>
        <taxon>Poeae Chloroplast Group 1 (Aveneae type)</taxon>
        <taxon>Aveninae</taxon>
        <taxon>Avena</taxon>
    </lineage>
</organism>
<name>A0ACD5WK72_AVESA</name>
<reference evidence="1" key="1">
    <citation type="submission" date="2021-05" db="EMBL/GenBank/DDBJ databases">
        <authorList>
            <person name="Scholz U."/>
            <person name="Mascher M."/>
            <person name="Fiebig A."/>
        </authorList>
    </citation>
    <scope>NUCLEOTIDE SEQUENCE [LARGE SCALE GENOMIC DNA]</scope>
</reference>
<reference evidence="1" key="2">
    <citation type="submission" date="2025-09" db="UniProtKB">
        <authorList>
            <consortium name="EnsemblPlants"/>
        </authorList>
    </citation>
    <scope>IDENTIFICATION</scope>
</reference>
<sequence length="324" mass="36337">MAAAAKGLPMVDLAPFFTSDREDDGARAARASAIEAVVEACRTYGFFRVVNHGMPRELMSRSLELSSAFFALPDEEKAKAAAETGSATPIPAGYFRLPSHSPENAEYLLMYQPHLGHNLYPADPHEFREALDECHEKLAKLGILVQEILAEGMGLRPGFFQEYTDSDSSFHFIAALHYFPATEEDGSVGLSKHEDGRALTFLLQDNVGGLEVLKDGEWVPAEPIDGTIIVNIGDLIQVLTNKKLKSATHRVVRKPGMHRHSLVYFLSIDADKWIEPLPEFTDKVGEPPRYRGFRHREYAELRNRNKFQPPATPEEFYNINYYAI</sequence>
<dbReference type="Proteomes" id="UP001732700">
    <property type="component" value="Chromosome 4A"/>
</dbReference>
<dbReference type="EnsemblPlants" id="AVESA.00010b.r2.4AG0631000.1">
    <property type="protein sequence ID" value="AVESA.00010b.r2.4AG0631000.1.CDS"/>
    <property type="gene ID" value="AVESA.00010b.r2.4AG0631000"/>
</dbReference>